<dbReference type="GO" id="GO:0046930">
    <property type="term" value="C:pore complex"/>
    <property type="evidence" value="ECO:0007669"/>
    <property type="project" value="UniProtKB-KW"/>
</dbReference>
<dbReference type="SUPFAM" id="SSF56935">
    <property type="entry name" value="Porins"/>
    <property type="match status" value="1"/>
</dbReference>
<dbReference type="GO" id="GO:0009279">
    <property type="term" value="C:cell outer membrane"/>
    <property type="evidence" value="ECO:0007669"/>
    <property type="project" value="UniProtKB-SubCell"/>
</dbReference>
<keyword evidence="4" id="KW-1134">Transmembrane beta strand</keyword>
<dbReference type="PANTHER" id="PTHR34501:SF9">
    <property type="entry name" value="MAJOR OUTER MEMBRANE PROTEIN P.IA"/>
    <property type="match status" value="1"/>
</dbReference>
<evidence type="ECO:0000256" key="9">
    <source>
        <dbReference type="ARBA" id="ARBA00023136"/>
    </source>
</evidence>
<keyword evidence="3" id="KW-0813">Transport</keyword>
<name>A0A261SNI9_9BORD</name>
<proteinExistence type="predicted"/>
<evidence type="ECO:0000256" key="1">
    <source>
        <dbReference type="ARBA" id="ARBA00004571"/>
    </source>
</evidence>
<evidence type="ECO:0000259" key="12">
    <source>
        <dbReference type="Pfam" id="PF13609"/>
    </source>
</evidence>
<dbReference type="PANTHER" id="PTHR34501">
    <property type="entry name" value="PROTEIN YDDL-RELATED"/>
    <property type="match status" value="1"/>
</dbReference>
<dbReference type="EMBL" id="NEVL01000002">
    <property type="protein sequence ID" value="OZI38964.1"/>
    <property type="molecule type" value="Genomic_DNA"/>
</dbReference>
<evidence type="ECO:0000313" key="13">
    <source>
        <dbReference type="EMBL" id="OZI38964.1"/>
    </source>
</evidence>
<keyword evidence="5" id="KW-0812">Transmembrane</keyword>
<keyword evidence="10" id="KW-0998">Cell outer membrane</keyword>
<dbReference type="InterPro" id="IPR023614">
    <property type="entry name" value="Porin_dom_sf"/>
</dbReference>
<protein>
    <submittedName>
        <fullName evidence="13">Porin</fullName>
    </submittedName>
</protein>
<dbReference type="CDD" id="cd00342">
    <property type="entry name" value="gram_neg_porins"/>
    <property type="match status" value="1"/>
</dbReference>
<dbReference type="OrthoDB" id="8520696at2"/>
<reference evidence="13 14" key="1">
    <citation type="submission" date="2017-05" db="EMBL/GenBank/DDBJ databases">
        <title>Complete and WGS of Bordetella genogroups.</title>
        <authorList>
            <person name="Spilker T."/>
            <person name="LiPuma J."/>
        </authorList>
    </citation>
    <scope>NUCLEOTIDE SEQUENCE [LARGE SCALE GENOMIC DNA]</scope>
    <source>
        <strain evidence="13 14">AU17610</strain>
    </source>
</reference>
<evidence type="ECO:0000256" key="4">
    <source>
        <dbReference type="ARBA" id="ARBA00022452"/>
    </source>
</evidence>
<evidence type="ECO:0000256" key="8">
    <source>
        <dbReference type="ARBA" id="ARBA00023114"/>
    </source>
</evidence>
<dbReference type="GO" id="GO:0006811">
    <property type="term" value="P:monoatomic ion transport"/>
    <property type="evidence" value="ECO:0007669"/>
    <property type="project" value="UniProtKB-KW"/>
</dbReference>
<dbReference type="InterPro" id="IPR050298">
    <property type="entry name" value="Gram-neg_bact_OMP"/>
</dbReference>
<dbReference type="RefSeq" id="WP_094825340.1">
    <property type="nucleotide sequence ID" value="NZ_NEVL01000002.1"/>
</dbReference>
<feature type="signal peptide" evidence="11">
    <location>
        <begin position="1"/>
        <end position="37"/>
    </location>
</feature>
<keyword evidence="9" id="KW-0472">Membrane</keyword>
<keyword evidence="8" id="KW-0626">Porin</keyword>
<comment type="subcellular location">
    <subcellularLocation>
        <location evidence="1">Cell outer membrane</location>
        <topology evidence="1">Multi-pass membrane protein</topology>
    </subcellularLocation>
</comment>
<dbReference type="InterPro" id="IPR033900">
    <property type="entry name" value="Gram_neg_porin_domain"/>
</dbReference>
<evidence type="ECO:0000256" key="10">
    <source>
        <dbReference type="ARBA" id="ARBA00023237"/>
    </source>
</evidence>
<gene>
    <name evidence="13" type="ORF">CEG14_05340</name>
</gene>
<keyword evidence="7" id="KW-0406">Ion transport</keyword>
<dbReference type="Proteomes" id="UP000217005">
    <property type="component" value="Unassembled WGS sequence"/>
</dbReference>
<comment type="caution">
    <text evidence="13">The sequence shown here is derived from an EMBL/GenBank/DDBJ whole genome shotgun (WGS) entry which is preliminary data.</text>
</comment>
<evidence type="ECO:0000313" key="14">
    <source>
        <dbReference type="Proteomes" id="UP000217005"/>
    </source>
</evidence>
<dbReference type="Gene3D" id="2.40.160.10">
    <property type="entry name" value="Porin"/>
    <property type="match status" value="1"/>
</dbReference>
<dbReference type="GO" id="GO:0015288">
    <property type="term" value="F:porin activity"/>
    <property type="evidence" value="ECO:0007669"/>
    <property type="project" value="UniProtKB-KW"/>
</dbReference>
<evidence type="ECO:0000256" key="5">
    <source>
        <dbReference type="ARBA" id="ARBA00022692"/>
    </source>
</evidence>
<feature type="chain" id="PRO_5012650193" evidence="11">
    <location>
        <begin position="38"/>
        <end position="386"/>
    </location>
</feature>
<feature type="domain" description="Porin" evidence="12">
    <location>
        <begin position="24"/>
        <end position="358"/>
    </location>
</feature>
<evidence type="ECO:0000256" key="11">
    <source>
        <dbReference type="SAM" id="SignalP"/>
    </source>
</evidence>
<evidence type="ECO:0000256" key="7">
    <source>
        <dbReference type="ARBA" id="ARBA00023065"/>
    </source>
</evidence>
<accession>A0A261SNI9</accession>
<evidence type="ECO:0000256" key="3">
    <source>
        <dbReference type="ARBA" id="ARBA00022448"/>
    </source>
</evidence>
<evidence type="ECO:0000256" key="2">
    <source>
        <dbReference type="ARBA" id="ARBA00011233"/>
    </source>
</evidence>
<dbReference type="AlphaFoldDB" id="A0A261SNI9"/>
<dbReference type="Pfam" id="PF13609">
    <property type="entry name" value="Porin_4"/>
    <property type="match status" value="1"/>
</dbReference>
<evidence type="ECO:0000256" key="6">
    <source>
        <dbReference type="ARBA" id="ARBA00022729"/>
    </source>
</evidence>
<comment type="subunit">
    <text evidence="2">Homotrimer.</text>
</comment>
<organism evidence="13 14">
    <name type="scientific">Bordetella genomosp. 1</name>
    <dbReference type="NCBI Taxonomy" id="1395607"/>
    <lineage>
        <taxon>Bacteria</taxon>
        <taxon>Pseudomonadati</taxon>
        <taxon>Pseudomonadota</taxon>
        <taxon>Betaproteobacteria</taxon>
        <taxon>Burkholderiales</taxon>
        <taxon>Alcaligenaceae</taxon>
        <taxon>Bordetella</taxon>
    </lineage>
</organism>
<keyword evidence="6 11" id="KW-0732">Signal</keyword>
<sequence length="386" mass="39910">MVLSFSVPRVSSLRAPAALRGLAALALCGCAAGGASARAEEAGALKLYGVADAGVSVTQVKGAGQGAGQGTRSGLLGGGLGDNLWGLTGTEALGNGASVSFGVESGFDLVNGQSNESGRLFDYGAWVGIGRDGLGTLSLGRQKTVAMNFGSALEVASWRDMGMGALFRASDNYRRDHLVNLYSADLGGWQAGLGHAFDTEGSDGPAPAGRGHAWSAGLKYEAQPWLFAATWDRLSLPAGSPAAGAAPTAWQVGVAADLEAVRVSLAWSRQRNGFVGQNGGGVDGLGPLAFVRGGSADTWLVGAELKLDPRNSVLAQGSMATPDWHWDDGSRAARVRLVTLGYRHLLSPRTALYAYAGRLWRGTLDAPFAQDAGRTTRYVVGMNHTF</sequence>